<dbReference type="Pfam" id="PF00172">
    <property type="entry name" value="Zn_clus"/>
    <property type="match status" value="1"/>
</dbReference>
<dbReference type="PANTHER" id="PTHR47784">
    <property type="entry name" value="STEROL UPTAKE CONTROL PROTEIN 2"/>
    <property type="match status" value="1"/>
</dbReference>
<dbReference type="GO" id="GO:0001228">
    <property type="term" value="F:DNA-binding transcription activator activity, RNA polymerase II-specific"/>
    <property type="evidence" value="ECO:0007669"/>
    <property type="project" value="TreeGrafter"/>
</dbReference>
<keyword evidence="5" id="KW-0472">Membrane</keyword>
<dbReference type="VEuPathDB" id="FungiDB:BDV34DRAFT_237511"/>
<evidence type="ECO:0000256" key="2">
    <source>
        <dbReference type="ARBA" id="ARBA00023125"/>
    </source>
</evidence>
<dbReference type="AlphaFoldDB" id="A0A5N6D8V8"/>
<keyword evidence="1" id="KW-0805">Transcription regulation</keyword>
<proteinExistence type="predicted"/>
<dbReference type="InterPro" id="IPR001138">
    <property type="entry name" value="Zn2Cys6_DnaBD"/>
</dbReference>
<evidence type="ECO:0000256" key="5">
    <source>
        <dbReference type="SAM" id="Phobius"/>
    </source>
</evidence>
<dbReference type="EMBL" id="ML735016">
    <property type="protein sequence ID" value="KAB8201692.1"/>
    <property type="molecule type" value="Genomic_DNA"/>
</dbReference>
<dbReference type="PANTHER" id="PTHR47784:SF5">
    <property type="entry name" value="STEROL UPTAKE CONTROL PROTEIN 2"/>
    <property type="match status" value="1"/>
</dbReference>
<evidence type="ECO:0000313" key="7">
    <source>
        <dbReference type="EMBL" id="KAB8201692.1"/>
    </source>
</evidence>
<organism evidence="7 8">
    <name type="scientific">Aspergillus parasiticus</name>
    <dbReference type="NCBI Taxonomy" id="5067"/>
    <lineage>
        <taxon>Eukaryota</taxon>
        <taxon>Fungi</taxon>
        <taxon>Dikarya</taxon>
        <taxon>Ascomycota</taxon>
        <taxon>Pezizomycotina</taxon>
        <taxon>Eurotiomycetes</taxon>
        <taxon>Eurotiomycetidae</taxon>
        <taxon>Eurotiales</taxon>
        <taxon>Aspergillaceae</taxon>
        <taxon>Aspergillus</taxon>
        <taxon>Aspergillus subgen. Circumdati</taxon>
    </lineage>
</organism>
<dbReference type="GO" id="GO:0008270">
    <property type="term" value="F:zinc ion binding"/>
    <property type="evidence" value="ECO:0007669"/>
    <property type="project" value="InterPro"/>
</dbReference>
<dbReference type="SMART" id="SM00066">
    <property type="entry name" value="GAL4"/>
    <property type="match status" value="1"/>
</dbReference>
<keyword evidence="5" id="KW-0812">Transmembrane</keyword>
<keyword evidence="4" id="KW-0539">Nucleus</keyword>
<name>A0A5N6D8V8_ASPPA</name>
<dbReference type="Gene3D" id="4.10.240.10">
    <property type="entry name" value="Zn(2)-C6 fungal-type DNA-binding domain"/>
    <property type="match status" value="1"/>
</dbReference>
<sequence length="293" mass="33027">MTASRRKSKSRHGCFQCKRRSVKCDEKRPQCSNCENRRDICRCATPGPLLWANNTTSNRHGTSSPTNQLNIPHLKLLLNWTTSTCHTISRNHADARVWQALIPEKAVSCPNPLDGIFAVSALHLAMTRETNVGFALSSLLIVFAFGFPLATASQHQPKVNSLDELVQIFKLSRRMIKFATPTMNEEVQSSLSSSSRVVINALREQLNTVCSPTHEHYQAFPDTVACLEKFYVELDGTGDIVSRASMWICDVPETKCWWIASWRERVMNVTVATLCPEWKPSVAWALDTVNERH</sequence>
<keyword evidence="3" id="KW-0804">Transcription</keyword>
<keyword evidence="2" id="KW-0238">DNA-binding</keyword>
<feature type="transmembrane region" description="Helical" evidence="5">
    <location>
        <begin position="132"/>
        <end position="150"/>
    </location>
</feature>
<evidence type="ECO:0000313" key="8">
    <source>
        <dbReference type="Proteomes" id="UP000326532"/>
    </source>
</evidence>
<dbReference type="InterPro" id="IPR036864">
    <property type="entry name" value="Zn2-C6_fun-type_DNA-bd_sf"/>
</dbReference>
<reference evidence="7 8" key="1">
    <citation type="submission" date="2019-04" db="EMBL/GenBank/DDBJ databases">
        <title>Fungal friends and foes A comparative genomics study of 23 Aspergillus species from section Flavi.</title>
        <authorList>
            <consortium name="DOE Joint Genome Institute"/>
            <person name="Kjaerbolling I."/>
            <person name="Vesth T.C."/>
            <person name="Frisvad J.C."/>
            <person name="Nybo J.L."/>
            <person name="Theobald S."/>
            <person name="Kildgaard S."/>
            <person name="Petersen T.I."/>
            <person name="Kuo A."/>
            <person name="Sato A."/>
            <person name="Lyhne E.K."/>
            <person name="Kogle M.E."/>
            <person name="Wiebenga A."/>
            <person name="Kun R.S."/>
            <person name="Lubbers R.J."/>
            <person name="Makela M.R."/>
            <person name="Barry K."/>
            <person name="Chovatia M."/>
            <person name="Clum A."/>
            <person name="Daum C."/>
            <person name="Haridas S."/>
            <person name="He G."/>
            <person name="LaButti K."/>
            <person name="Lipzen A."/>
            <person name="Mondo S."/>
            <person name="Pangilinan J."/>
            <person name="Riley R."/>
            <person name="Salamov A."/>
            <person name="Simmons B.A."/>
            <person name="Magnuson J.K."/>
            <person name="Henrissat B."/>
            <person name="Mortensen U.H."/>
            <person name="Larsen T.O."/>
            <person name="De vries R.P."/>
            <person name="Grigoriev I.V."/>
            <person name="Machida M."/>
            <person name="Baker S.E."/>
            <person name="Andersen M.R."/>
        </authorList>
    </citation>
    <scope>NUCLEOTIDE SEQUENCE [LARGE SCALE GENOMIC DNA]</scope>
    <source>
        <strain evidence="7 8">CBS 117618</strain>
    </source>
</reference>
<dbReference type="CDD" id="cd00067">
    <property type="entry name" value="GAL4"/>
    <property type="match status" value="1"/>
</dbReference>
<dbReference type="SUPFAM" id="SSF57701">
    <property type="entry name" value="Zn2/Cys6 DNA-binding domain"/>
    <property type="match status" value="1"/>
</dbReference>
<protein>
    <recommendedName>
        <fullName evidence="6">Zn(2)-C6 fungal-type domain-containing protein</fullName>
    </recommendedName>
</protein>
<evidence type="ECO:0000259" key="6">
    <source>
        <dbReference type="PROSITE" id="PS50048"/>
    </source>
</evidence>
<keyword evidence="5" id="KW-1133">Transmembrane helix</keyword>
<dbReference type="InterPro" id="IPR053157">
    <property type="entry name" value="Sterol_Uptake_Regulator"/>
</dbReference>
<evidence type="ECO:0000256" key="4">
    <source>
        <dbReference type="ARBA" id="ARBA00023242"/>
    </source>
</evidence>
<dbReference type="Proteomes" id="UP000326532">
    <property type="component" value="Unassembled WGS sequence"/>
</dbReference>
<dbReference type="PROSITE" id="PS50048">
    <property type="entry name" value="ZN2_CY6_FUNGAL_2"/>
    <property type="match status" value="1"/>
</dbReference>
<accession>A0A5N6D8V8</accession>
<evidence type="ECO:0000256" key="3">
    <source>
        <dbReference type="ARBA" id="ARBA00023163"/>
    </source>
</evidence>
<feature type="domain" description="Zn(2)-C6 fungal-type" evidence="6">
    <location>
        <begin position="13"/>
        <end position="41"/>
    </location>
</feature>
<gene>
    <name evidence="7" type="ORF">BDV34DRAFT_237511</name>
</gene>
<evidence type="ECO:0000256" key="1">
    <source>
        <dbReference type="ARBA" id="ARBA00023015"/>
    </source>
</evidence>
<dbReference type="GO" id="GO:0003677">
    <property type="term" value="F:DNA binding"/>
    <property type="evidence" value="ECO:0007669"/>
    <property type="project" value="UniProtKB-KW"/>
</dbReference>
<keyword evidence="8" id="KW-1185">Reference proteome</keyword>